<keyword evidence="2" id="KW-1185">Reference proteome</keyword>
<dbReference type="AlphaFoldDB" id="A0A1I5TEX4"/>
<dbReference type="STRING" id="937334.SAMN05444406_10472"/>
<dbReference type="EMBL" id="FOXR01000004">
    <property type="protein sequence ID" value="SFP80976.1"/>
    <property type="molecule type" value="Genomic_DNA"/>
</dbReference>
<evidence type="ECO:0000313" key="1">
    <source>
        <dbReference type="EMBL" id="SFP80976.1"/>
    </source>
</evidence>
<name>A0A1I5TEX4_9FIRM</name>
<dbReference type="Proteomes" id="UP000198577">
    <property type="component" value="Unassembled WGS sequence"/>
</dbReference>
<sequence>MPLFFCVKLKVAGESVVEQIVSSGCVNHSVRIRVARF</sequence>
<reference evidence="1 2" key="1">
    <citation type="submission" date="2016-10" db="EMBL/GenBank/DDBJ databases">
        <authorList>
            <person name="de Groot N.N."/>
        </authorList>
    </citation>
    <scope>NUCLEOTIDE SEQUENCE [LARGE SCALE GENOMIC DNA]</scope>
    <source>
        <strain evidence="1 2">DSM 20678</strain>
    </source>
</reference>
<organism evidence="1 2">
    <name type="scientific">Caldicoprobacter faecalis</name>
    <dbReference type="NCBI Taxonomy" id="937334"/>
    <lineage>
        <taxon>Bacteria</taxon>
        <taxon>Bacillati</taxon>
        <taxon>Bacillota</taxon>
        <taxon>Clostridia</taxon>
        <taxon>Caldicoprobacterales</taxon>
        <taxon>Caldicoprobacteraceae</taxon>
        <taxon>Caldicoprobacter</taxon>
    </lineage>
</organism>
<protein>
    <submittedName>
        <fullName evidence="1">Uncharacterized protein</fullName>
    </submittedName>
</protein>
<proteinExistence type="predicted"/>
<gene>
    <name evidence="1" type="ORF">SAMN05444406_10472</name>
</gene>
<evidence type="ECO:0000313" key="2">
    <source>
        <dbReference type="Proteomes" id="UP000198577"/>
    </source>
</evidence>
<accession>A0A1I5TEX4</accession>